<dbReference type="AlphaFoldDB" id="A0A1H6UPE2"/>
<dbReference type="eggNOG" id="COG2176">
    <property type="taxonomic scope" value="Bacteria"/>
</dbReference>
<dbReference type="PROSITE" id="PS50164">
    <property type="entry name" value="GIY_YIG"/>
    <property type="match status" value="1"/>
</dbReference>
<name>A0A1H6UPE2_9MICO</name>
<feature type="domain" description="UVR" evidence="2">
    <location>
        <begin position="417"/>
        <end position="452"/>
    </location>
</feature>
<dbReference type="SUPFAM" id="SSF46600">
    <property type="entry name" value="C-terminal UvrC-binding domain of UvrB"/>
    <property type="match status" value="1"/>
</dbReference>
<dbReference type="NCBIfam" id="TIGR00573">
    <property type="entry name" value="dnaq"/>
    <property type="match status" value="1"/>
</dbReference>
<dbReference type="GO" id="GO:0003677">
    <property type="term" value="F:DNA binding"/>
    <property type="evidence" value="ECO:0007669"/>
    <property type="project" value="InterPro"/>
</dbReference>
<dbReference type="PANTHER" id="PTHR30562:SF1">
    <property type="entry name" value="UVRABC SYSTEM PROTEIN C"/>
    <property type="match status" value="1"/>
</dbReference>
<dbReference type="FunFam" id="3.30.420.10:FF:000045">
    <property type="entry name" value="3'-5' exonuclease DinG"/>
    <property type="match status" value="1"/>
</dbReference>
<dbReference type="GO" id="GO:0009380">
    <property type="term" value="C:excinuclease repair complex"/>
    <property type="evidence" value="ECO:0007669"/>
    <property type="project" value="TreeGrafter"/>
</dbReference>
<evidence type="ECO:0000313" key="4">
    <source>
        <dbReference type="EMBL" id="SEI89905.1"/>
    </source>
</evidence>
<dbReference type="CDD" id="cd10434">
    <property type="entry name" value="GIY-YIG_UvrC_Cho"/>
    <property type="match status" value="1"/>
</dbReference>
<feature type="domain" description="GIY-YIG" evidence="3">
    <location>
        <begin position="229"/>
        <end position="307"/>
    </location>
</feature>
<dbReference type="SMART" id="SM00465">
    <property type="entry name" value="GIYc"/>
    <property type="match status" value="1"/>
</dbReference>
<proteinExistence type="predicted"/>
<keyword evidence="1" id="KW-0269">Exonuclease</keyword>
<dbReference type="InterPro" id="IPR006054">
    <property type="entry name" value="DnaQ"/>
</dbReference>
<dbReference type="InterPro" id="IPR013520">
    <property type="entry name" value="Ribonucl_H"/>
</dbReference>
<dbReference type="SUPFAM" id="SSF82771">
    <property type="entry name" value="GIY-YIG endonuclease"/>
    <property type="match status" value="1"/>
</dbReference>
<dbReference type="NCBIfam" id="NF005907">
    <property type="entry name" value="PRK07883.1-5"/>
    <property type="match status" value="1"/>
</dbReference>
<dbReference type="InterPro" id="IPR035901">
    <property type="entry name" value="GIY-YIG_endonuc_sf"/>
</dbReference>
<dbReference type="RefSeq" id="WP_042211921.1">
    <property type="nucleotide sequence ID" value="NZ_BBLU01000001.1"/>
</dbReference>
<dbReference type="InterPro" id="IPR036876">
    <property type="entry name" value="UVR_dom_sf"/>
</dbReference>
<dbReference type="InterPro" id="IPR012337">
    <property type="entry name" value="RNaseH-like_sf"/>
</dbReference>
<accession>A0A1H6UPE2</accession>
<evidence type="ECO:0000259" key="3">
    <source>
        <dbReference type="PROSITE" id="PS50164"/>
    </source>
</evidence>
<organism evidence="4 5">
    <name type="scientific">Demequina mangrovi</name>
    <dbReference type="NCBI Taxonomy" id="1043493"/>
    <lineage>
        <taxon>Bacteria</taxon>
        <taxon>Bacillati</taxon>
        <taxon>Actinomycetota</taxon>
        <taxon>Actinomycetes</taxon>
        <taxon>Micrococcales</taxon>
        <taxon>Demequinaceae</taxon>
        <taxon>Demequina</taxon>
    </lineage>
</organism>
<evidence type="ECO:0000256" key="1">
    <source>
        <dbReference type="ARBA" id="ARBA00022839"/>
    </source>
</evidence>
<dbReference type="InterPro" id="IPR050066">
    <property type="entry name" value="UvrABC_protein_C"/>
</dbReference>
<dbReference type="InterPro" id="IPR000305">
    <property type="entry name" value="GIY-YIG_endonuc"/>
</dbReference>
<dbReference type="NCBIfam" id="NF005905">
    <property type="entry name" value="PRK07883.1-3"/>
    <property type="match status" value="1"/>
</dbReference>
<keyword evidence="1" id="KW-0378">Hydrolase</keyword>
<dbReference type="InterPro" id="IPR001943">
    <property type="entry name" value="UVR_dom"/>
</dbReference>
<dbReference type="STRING" id="1043493.SAMN05421637_0347"/>
<dbReference type="GO" id="GO:0004527">
    <property type="term" value="F:exonuclease activity"/>
    <property type="evidence" value="ECO:0007669"/>
    <property type="project" value="UniProtKB-KW"/>
</dbReference>
<dbReference type="Proteomes" id="UP000183315">
    <property type="component" value="Unassembled WGS sequence"/>
</dbReference>
<evidence type="ECO:0000259" key="2">
    <source>
        <dbReference type="PROSITE" id="PS50151"/>
    </source>
</evidence>
<dbReference type="GO" id="GO:0006289">
    <property type="term" value="P:nucleotide-excision repair"/>
    <property type="evidence" value="ECO:0007669"/>
    <property type="project" value="InterPro"/>
</dbReference>
<dbReference type="Pfam" id="PF01541">
    <property type="entry name" value="GIY-YIG"/>
    <property type="match status" value="1"/>
</dbReference>
<dbReference type="InterPro" id="IPR036397">
    <property type="entry name" value="RNaseH_sf"/>
</dbReference>
<dbReference type="SMART" id="SM00479">
    <property type="entry name" value="EXOIII"/>
    <property type="match status" value="1"/>
</dbReference>
<dbReference type="eggNOG" id="COG0322">
    <property type="taxonomic scope" value="Bacteria"/>
</dbReference>
<dbReference type="GO" id="GO:0006260">
    <property type="term" value="P:DNA replication"/>
    <property type="evidence" value="ECO:0007669"/>
    <property type="project" value="InterPro"/>
</dbReference>
<gene>
    <name evidence="4" type="ORF">SAMN05421637_0347</name>
</gene>
<dbReference type="Pfam" id="PF00929">
    <property type="entry name" value="RNase_T"/>
    <property type="match status" value="1"/>
</dbReference>
<evidence type="ECO:0000313" key="5">
    <source>
        <dbReference type="Proteomes" id="UP000183315"/>
    </source>
</evidence>
<dbReference type="GO" id="GO:0003887">
    <property type="term" value="F:DNA-directed DNA polymerase activity"/>
    <property type="evidence" value="ECO:0007669"/>
    <property type="project" value="InterPro"/>
</dbReference>
<dbReference type="CDD" id="cd06127">
    <property type="entry name" value="DEDDh"/>
    <property type="match status" value="1"/>
</dbReference>
<dbReference type="PANTHER" id="PTHR30562">
    <property type="entry name" value="UVRC/OXIDOREDUCTASE"/>
    <property type="match status" value="1"/>
</dbReference>
<reference evidence="5" key="1">
    <citation type="submission" date="2016-10" db="EMBL/GenBank/DDBJ databases">
        <authorList>
            <person name="Varghese N."/>
        </authorList>
    </citation>
    <scope>NUCLEOTIDE SEQUENCE [LARGE SCALE GENOMIC DNA]</scope>
    <source>
        <strain evidence="5">DSM 24868</strain>
    </source>
</reference>
<dbReference type="PROSITE" id="PS50151">
    <property type="entry name" value="UVR"/>
    <property type="match status" value="1"/>
</dbReference>
<keyword evidence="1" id="KW-0540">Nuclease</keyword>
<dbReference type="Gene3D" id="3.30.420.10">
    <property type="entry name" value="Ribonuclease H-like superfamily/Ribonuclease H"/>
    <property type="match status" value="1"/>
</dbReference>
<keyword evidence="5" id="KW-1185">Reference proteome</keyword>
<sequence>MTSPAETVEQLLHQQRTLEDVGEPLHRTTFVVVDLETTGTSPDRAGITEIGAVKTRGGEVIGEFQTLIDPGSPIPPFIVALTGITDAMVVAAPRIEEVLPSFLEFLGDAVLVAHNAPFDTGFLRAACRAHGYRWPGNQVVDTVTLARRATTKEEAPNKKLSTLARVFGTVVEPNHRALEDARATSEILHRMLERVAAFGITHREDLEALRNPMPERIRKKASMADRVPAKPGVYVFRGPRGERLYVGTSKNLRSRVKSYFTTGEQRRSVRDMLELAVDVDTVVCATELEANVREVRLIAEHRPRYNRRSARPERTPWVRITDERYPRLAVSRAVTGPEGSLGPMRSASDARLAIEAVQSALGVRTCTTRLPITPRANARACLLKDLGACAAPCVLGAESGYDATAAAMRSALHEDPSPVVSALARQIAERAEALDYERAAELRDGVSAVVDGAMRAQRLASLTRCSIVAVRRDGDVWDVAAFRRGTLAGSARVGEKVWDAADRLRGLTAALDVDDDVLVEERELVARWIEDPRTRLLYVDGEWSSPVAGAGRHARWVEARRADRDARPLTRREAG</sequence>
<dbReference type="SUPFAM" id="SSF53098">
    <property type="entry name" value="Ribonuclease H-like"/>
    <property type="match status" value="1"/>
</dbReference>
<dbReference type="Gene3D" id="3.40.1440.10">
    <property type="entry name" value="GIY-YIG endonuclease"/>
    <property type="match status" value="1"/>
</dbReference>
<dbReference type="EMBL" id="FNZI01000001">
    <property type="protein sequence ID" value="SEI89905.1"/>
    <property type="molecule type" value="Genomic_DNA"/>
</dbReference>
<protein>
    <submittedName>
        <fullName evidence="4">DNA polymerase-3 subunit epsilon</fullName>
    </submittedName>
</protein>
<dbReference type="InterPro" id="IPR047296">
    <property type="entry name" value="GIY-YIG_UvrC_Cho"/>
</dbReference>